<organism evidence="2 3">
    <name type="scientific">Sedimentitalea todarodis</name>
    <dbReference type="NCBI Taxonomy" id="1631240"/>
    <lineage>
        <taxon>Bacteria</taxon>
        <taxon>Pseudomonadati</taxon>
        <taxon>Pseudomonadota</taxon>
        <taxon>Alphaproteobacteria</taxon>
        <taxon>Rhodobacterales</taxon>
        <taxon>Paracoccaceae</taxon>
        <taxon>Sedimentitalea</taxon>
    </lineage>
</organism>
<accession>A0ABU3VBN3</accession>
<name>A0ABU3VBN3_9RHOB</name>
<sequence length="85" mass="9545">MGIFSNLYKSTDLVNGMADRLCVGMSEFISQNPERYAPLLRTMAIKCTGCSAQADCHRLQGRSMHLDKAPMYCVNKTTLDALRQR</sequence>
<dbReference type="InterPro" id="IPR045601">
    <property type="entry name" value="DUF6455"/>
</dbReference>
<dbReference type="Pfam" id="PF20056">
    <property type="entry name" value="DUF6455"/>
    <property type="match status" value="1"/>
</dbReference>
<proteinExistence type="predicted"/>
<evidence type="ECO:0000313" key="3">
    <source>
        <dbReference type="Proteomes" id="UP001255416"/>
    </source>
</evidence>
<dbReference type="RefSeq" id="WP_316774589.1">
    <property type="nucleotide sequence ID" value="NZ_JASMWN010000004.1"/>
</dbReference>
<dbReference type="Proteomes" id="UP001255416">
    <property type="component" value="Unassembled WGS sequence"/>
</dbReference>
<reference evidence="3" key="1">
    <citation type="submission" date="2023-05" db="EMBL/GenBank/DDBJ databases">
        <title>Sedimentitalea sp. nov. JM2-8.</title>
        <authorList>
            <person name="Huang J."/>
        </authorList>
    </citation>
    <scope>NUCLEOTIDE SEQUENCE [LARGE SCALE GENOMIC DNA]</scope>
    <source>
        <strain evidence="3">KHS03</strain>
    </source>
</reference>
<feature type="domain" description="DUF6455" evidence="1">
    <location>
        <begin position="1"/>
        <end position="84"/>
    </location>
</feature>
<comment type="caution">
    <text evidence="2">The sequence shown here is derived from an EMBL/GenBank/DDBJ whole genome shotgun (WGS) entry which is preliminary data.</text>
</comment>
<evidence type="ECO:0000313" key="2">
    <source>
        <dbReference type="EMBL" id="MDU9003574.1"/>
    </source>
</evidence>
<dbReference type="EMBL" id="JASMWN010000004">
    <property type="protein sequence ID" value="MDU9003574.1"/>
    <property type="molecule type" value="Genomic_DNA"/>
</dbReference>
<evidence type="ECO:0000259" key="1">
    <source>
        <dbReference type="Pfam" id="PF20056"/>
    </source>
</evidence>
<protein>
    <submittedName>
        <fullName evidence="2">DUF6455 family protein</fullName>
    </submittedName>
</protein>
<keyword evidence="3" id="KW-1185">Reference proteome</keyword>
<gene>
    <name evidence="2" type="ORF">QO231_06875</name>
</gene>